<feature type="chain" id="PRO_5029745326" evidence="3">
    <location>
        <begin position="28"/>
        <end position="766"/>
    </location>
</feature>
<dbReference type="Proteomes" id="UP000543287">
    <property type="component" value="Unassembled WGS sequence"/>
</dbReference>
<feature type="region of interest" description="Disordered" evidence="1">
    <location>
        <begin position="68"/>
        <end position="87"/>
    </location>
</feature>
<comment type="caution">
    <text evidence="4">The sequence shown here is derived from an EMBL/GenBank/DDBJ whole genome shotgun (WGS) entry which is preliminary data.</text>
</comment>
<keyword evidence="2" id="KW-1133">Transmembrane helix</keyword>
<feature type="compositionally biased region" description="Polar residues" evidence="1">
    <location>
        <begin position="552"/>
        <end position="566"/>
    </location>
</feature>
<feature type="region of interest" description="Disordered" evidence="1">
    <location>
        <begin position="595"/>
        <end position="654"/>
    </location>
</feature>
<accession>A0A7K9BBU1</accession>
<protein>
    <submittedName>
        <fullName evidence="4">ARMD4 protein</fullName>
    </submittedName>
</protein>
<evidence type="ECO:0000313" key="5">
    <source>
        <dbReference type="Proteomes" id="UP000543287"/>
    </source>
</evidence>
<feature type="region of interest" description="Disordered" evidence="1">
    <location>
        <begin position="341"/>
        <end position="374"/>
    </location>
</feature>
<keyword evidence="3" id="KW-0732">Signal</keyword>
<evidence type="ECO:0000256" key="3">
    <source>
        <dbReference type="SAM" id="SignalP"/>
    </source>
</evidence>
<dbReference type="EMBL" id="VWZH01000290">
    <property type="protein sequence ID" value="NXG37408.1"/>
    <property type="molecule type" value="Genomic_DNA"/>
</dbReference>
<proteinExistence type="predicted"/>
<sequence>HLFSAMSKLIGFHICVVACSIVLLSSSLPCLASQKLEKRDMTKLQPGPWAGNGVEDEGTSLSNLKNILDPSEQTVSEEPSGVSKSSEMPLSEAFTAEREIQPVSPSHVFSSSWSLGVYTPAVAVTSTEEKELGPVKSEKELNENGELKAMLTTAVTTLNPSIEEESVSSPVSKTTAEDSAEVEHSFASLLATVMESRFATAEKAKSSWGFSTASELPSEQMPTLHPSTPNLEVTSDYPVIPTPQPPSVGSEAWTPRANMGSPLQMLTAPGYVAAKPPLASAEASLPLEAEMDGRQGELPVTASTVTIHPTVSVPPDWDDTKLGNISQGGNMQHEEMREGQVATKPSQTPQGDVGEEEDVTRVLPSPVSAPPTPVIAKESNCTALVSAQEEEMPVAFTGHDDVSLTVNLTGMDTSDLNSLENTDTVTAEERKSTALSLPETIAVVTDTKSDVLPTLGSSLEGVTQEMTTAPQEADDTPSVVMLAPVATQGTGVASLPWEESRKDTQMPAVPSATQMLTATDTSSTAKSPDVEDFTDVVPVTSEEAVPPPGGLSATQSGQTEEPSSGTVVLATPASMASSVRRTALPSVRKISTAVTYGLDRLESEGTEGEEEEEDEEEEEEEEEEDEEDKDIDSMDESMEGDTELPGFTLPGETSQEPLAGLENPAAQLAGVSYQVPDTIEWEQQNQGLVRSWMEKLKDKAGYMSGMLVPVGVGIAGALFILGALYSIKIMNRRRRNGSKRHKRKQREFNSMQDRVMLLADSSEDEF</sequence>
<dbReference type="Pfam" id="PF15767">
    <property type="entry name" value="ARMH4"/>
    <property type="match status" value="1"/>
</dbReference>
<keyword evidence="2" id="KW-0812">Transmembrane</keyword>
<dbReference type="PANTHER" id="PTHR21585:SF0">
    <property type="entry name" value="ARMADILLO-LIKE HELICAL DOMAIN-CONTAINING PROTEIN 4"/>
    <property type="match status" value="1"/>
</dbReference>
<feature type="region of interest" description="Disordered" evidence="1">
    <location>
        <begin position="735"/>
        <end position="766"/>
    </location>
</feature>
<feature type="transmembrane region" description="Helical" evidence="2">
    <location>
        <begin position="700"/>
        <end position="725"/>
    </location>
</feature>
<feature type="compositionally biased region" description="Acidic residues" evidence="1">
    <location>
        <begin position="604"/>
        <end position="642"/>
    </location>
</feature>
<feature type="compositionally biased region" description="Basic residues" evidence="1">
    <location>
        <begin position="735"/>
        <end position="745"/>
    </location>
</feature>
<feature type="signal peptide" evidence="3">
    <location>
        <begin position="1"/>
        <end position="27"/>
    </location>
</feature>
<evidence type="ECO:0000256" key="2">
    <source>
        <dbReference type="SAM" id="Phobius"/>
    </source>
</evidence>
<feature type="non-terminal residue" evidence="4">
    <location>
        <position position="1"/>
    </location>
</feature>
<keyword evidence="2" id="KW-0472">Membrane</keyword>
<reference evidence="4 5" key="1">
    <citation type="submission" date="2019-09" db="EMBL/GenBank/DDBJ databases">
        <title>Bird 10,000 Genomes (B10K) Project - Family phase.</title>
        <authorList>
            <person name="Zhang G."/>
        </authorList>
    </citation>
    <scope>NUCLEOTIDE SEQUENCE [LARGE SCALE GENOMIC DNA]</scope>
    <source>
        <strain evidence="4">B10K-LSUMZ-23963</strain>
        <tissue evidence="4">Muscle</tissue>
    </source>
</reference>
<dbReference type="AlphaFoldDB" id="A0A7K9BBU1"/>
<gene>
    <name evidence="4" type="primary">Armh4</name>
    <name evidence="4" type="ORF">DRONOV_R05457</name>
</gene>
<name>A0A7K9BBU1_DRONO</name>
<organism evidence="4 5">
    <name type="scientific">Dromaius novaehollandiae</name>
    <name type="common">Emu</name>
    <dbReference type="NCBI Taxonomy" id="8790"/>
    <lineage>
        <taxon>Eukaryota</taxon>
        <taxon>Metazoa</taxon>
        <taxon>Chordata</taxon>
        <taxon>Craniata</taxon>
        <taxon>Vertebrata</taxon>
        <taxon>Euteleostomi</taxon>
        <taxon>Archelosauria</taxon>
        <taxon>Archosauria</taxon>
        <taxon>Dinosauria</taxon>
        <taxon>Saurischia</taxon>
        <taxon>Theropoda</taxon>
        <taxon>Coelurosauria</taxon>
        <taxon>Aves</taxon>
        <taxon>Palaeognathae</taxon>
        <taxon>Casuariiformes</taxon>
        <taxon>Dromaiidae</taxon>
        <taxon>Dromaius</taxon>
    </lineage>
</organism>
<evidence type="ECO:0000313" key="4">
    <source>
        <dbReference type="EMBL" id="NXG37408.1"/>
    </source>
</evidence>
<dbReference type="InterPro" id="IPR031524">
    <property type="entry name" value="ARMH4"/>
</dbReference>
<dbReference type="PANTHER" id="PTHR21585">
    <property type="entry name" value="FULL-LENGTH CDNA CLONE CS0DC025YL05 OF NEUROBLASTOMA"/>
    <property type="match status" value="1"/>
</dbReference>
<feature type="region of interest" description="Disordered" evidence="1">
    <location>
        <begin position="540"/>
        <end position="566"/>
    </location>
</feature>
<feature type="non-terminal residue" evidence="4">
    <location>
        <position position="766"/>
    </location>
</feature>
<evidence type="ECO:0000256" key="1">
    <source>
        <dbReference type="SAM" id="MobiDB-lite"/>
    </source>
</evidence>